<protein>
    <recommendedName>
        <fullName evidence="6">VWFA domain-containing protein</fullName>
    </recommendedName>
</protein>
<dbReference type="Gene3D" id="3.40.50.410">
    <property type="entry name" value="von Willebrand factor, type A domain"/>
    <property type="match status" value="1"/>
</dbReference>
<reference evidence="4" key="2">
    <citation type="submission" date="2020-09" db="EMBL/GenBank/DDBJ databases">
        <authorList>
            <person name="Sun Q."/>
            <person name="Kim S."/>
        </authorList>
    </citation>
    <scope>NUCLEOTIDE SEQUENCE</scope>
    <source>
        <strain evidence="4">KCTC 32513</strain>
    </source>
</reference>
<gene>
    <name evidence="4" type="ORF">GCM10009069_16200</name>
</gene>
<evidence type="ECO:0000313" key="4">
    <source>
        <dbReference type="EMBL" id="GHA93866.1"/>
    </source>
</evidence>
<dbReference type="InterPro" id="IPR036465">
    <property type="entry name" value="vWFA_dom_sf"/>
</dbReference>
<evidence type="ECO:0000256" key="2">
    <source>
        <dbReference type="SAM" id="MobiDB-lite"/>
    </source>
</evidence>
<organism evidence="4 5">
    <name type="scientific">Algimonas arctica</name>
    <dbReference type="NCBI Taxonomy" id="1479486"/>
    <lineage>
        <taxon>Bacteria</taxon>
        <taxon>Pseudomonadati</taxon>
        <taxon>Pseudomonadota</taxon>
        <taxon>Alphaproteobacteria</taxon>
        <taxon>Maricaulales</taxon>
        <taxon>Robiginitomaculaceae</taxon>
        <taxon>Algimonas</taxon>
    </lineage>
</organism>
<dbReference type="EMBL" id="BMZH01000005">
    <property type="protein sequence ID" value="GHA93866.1"/>
    <property type="molecule type" value="Genomic_DNA"/>
</dbReference>
<evidence type="ECO:0000313" key="5">
    <source>
        <dbReference type="Proteomes" id="UP000634004"/>
    </source>
</evidence>
<dbReference type="Proteomes" id="UP000634004">
    <property type="component" value="Unassembled WGS sequence"/>
</dbReference>
<accession>A0A8J3CQY9</accession>
<keyword evidence="3" id="KW-0472">Membrane</keyword>
<dbReference type="SUPFAM" id="SSF53300">
    <property type="entry name" value="vWA-like"/>
    <property type="match status" value="1"/>
</dbReference>
<keyword evidence="3" id="KW-1133">Transmembrane helix</keyword>
<name>A0A8J3CQY9_9PROT</name>
<reference evidence="4" key="1">
    <citation type="journal article" date="2014" name="Int. J. Syst. Evol. Microbiol.">
        <title>Complete genome sequence of Corynebacterium casei LMG S-19264T (=DSM 44701T), isolated from a smear-ripened cheese.</title>
        <authorList>
            <consortium name="US DOE Joint Genome Institute (JGI-PGF)"/>
            <person name="Walter F."/>
            <person name="Albersmeier A."/>
            <person name="Kalinowski J."/>
            <person name="Ruckert C."/>
        </authorList>
    </citation>
    <scope>NUCLEOTIDE SEQUENCE</scope>
    <source>
        <strain evidence="4">KCTC 32513</strain>
    </source>
</reference>
<dbReference type="RefSeq" id="WP_189497225.1">
    <property type="nucleotide sequence ID" value="NZ_BMZH01000005.1"/>
</dbReference>
<comment type="caution">
    <text evidence="4">The sequence shown here is derived from an EMBL/GenBank/DDBJ whole genome shotgun (WGS) entry which is preliminary data.</text>
</comment>
<evidence type="ECO:0000256" key="3">
    <source>
        <dbReference type="SAM" id="Phobius"/>
    </source>
</evidence>
<keyword evidence="3" id="KW-0812">Transmembrane</keyword>
<feature type="transmembrane region" description="Helical" evidence="3">
    <location>
        <begin position="12"/>
        <end position="38"/>
    </location>
</feature>
<sequence>MKRRADREVNVFSLSAVDLFAAAMGAFALLAIILLPYYQKEIRERTPENAISDLLRAAEDSSVETVEKRKALEAKRAASTQAVSDIRSDADKLLADLRAAEAALLEKQAETLRATPEPEPIEDKPAPQDNPKPALVSFRFLGLKTTKDDVAIALDMNRCMGGHERSVARAVDRIIDSLQDNHALQIVGFQQTDSGPRTQSWPPGGGLRNINLAGTQAEAKQFTDRLTGQFGGSASMLDAFGKLLSGPGDAIFLVSDGLPNPAANNGLSPNRLISELTRLNGGRKEIHTVVVGNFFDYDGTVEFMETLAARNGGQFMALASSDKGVCD</sequence>
<keyword evidence="1" id="KW-0175">Coiled coil</keyword>
<evidence type="ECO:0008006" key="6">
    <source>
        <dbReference type="Google" id="ProtNLM"/>
    </source>
</evidence>
<proteinExistence type="predicted"/>
<feature type="coiled-coil region" evidence="1">
    <location>
        <begin position="83"/>
        <end position="110"/>
    </location>
</feature>
<feature type="region of interest" description="Disordered" evidence="2">
    <location>
        <begin position="112"/>
        <end position="133"/>
    </location>
</feature>
<evidence type="ECO:0000256" key="1">
    <source>
        <dbReference type="SAM" id="Coils"/>
    </source>
</evidence>
<keyword evidence="5" id="KW-1185">Reference proteome</keyword>
<dbReference type="AlphaFoldDB" id="A0A8J3CQY9"/>